<comment type="catalytic activity">
    <reaction evidence="1">
        <text>S-adenosyl-L-methionine + a thiopurine = S-adenosyl-L-homocysteine + a thiopurine S-methylether.</text>
        <dbReference type="EC" id="2.1.1.67"/>
    </reaction>
</comment>
<keyword evidence="8" id="KW-0949">S-adenosyl-L-methionine</keyword>
<organism evidence="9 10">
    <name type="scientific">Crassostrea virginica</name>
    <name type="common">Eastern oyster</name>
    <dbReference type="NCBI Taxonomy" id="6565"/>
    <lineage>
        <taxon>Eukaryota</taxon>
        <taxon>Metazoa</taxon>
        <taxon>Spiralia</taxon>
        <taxon>Lophotrochozoa</taxon>
        <taxon>Mollusca</taxon>
        <taxon>Bivalvia</taxon>
        <taxon>Autobranchia</taxon>
        <taxon>Pteriomorphia</taxon>
        <taxon>Ostreida</taxon>
        <taxon>Ostreoidea</taxon>
        <taxon>Ostreidae</taxon>
        <taxon>Crassostrea</taxon>
    </lineage>
</organism>
<name>A0A8B8CGX9_CRAVI</name>
<dbReference type="KEGG" id="cvn:111119306"/>
<keyword evidence="7" id="KW-0808">Transferase</keyword>
<gene>
    <name evidence="10" type="primary">LOC111119306</name>
</gene>
<dbReference type="GeneID" id="111119306"/>
<comment type="subcellular location">
    <subcellularLocation>
        <location evidence="2">Cytoplasm</location>
    </subcellularLocation>
</comment>
<dbReference type="PROSITE" id="PS51585">
    <property type="entry name" value="SAM_MT_TPMT"/>
    <property type="match status" value="1"/>
</dbReference>
<dbReference type="PANTHER" id="PTHR10259">
    <property type="entry name" value="THIOPURINE S-METHYLTRANSFERASE"/>
    <property type="match status" value="1"/>
</dbReference>
<sequence>MTEDKQSQFTVVSPEYWQKRWEERKIGWHKTNVDSLLEKHVDKLINGRNNIRIFFPFCGKALDMKCLWEMGHVIVGVEVARAALEEFFEENSIKYTVSDLPDGAGSLFTSEDNRIHLYCCDLFSFKSDFGGPMNGVWDRGALVAINKEDIPRYVEILSSLLAPDFCYLVETFEFDETKHSGPPFFVSDKDLNDLYGEKFTLTKLDRQDAFEEQHKAWGIDSFFEKLHLITPKK</sequence>
<keyword evidence="6" id="KW-0489">Methyltransferase</keyword>
<accession>A0A8B8CGX9</accession>
<dbReference type="EC" id="2.1.1.67" evidence="4"/>
<evidence type="ECO:0000256" key="1">
    <source>
        <dbReference type="ARBA" id="ARBA00000903"/>
    </source>
</evidence>
<dbReference type="GO" id="GO:0032259">
    <property type="term" value="P:methylation"/>
    <property type="evidence" value="ECO:0007669"/>
    <property type="project" value="UniProtKB-KW"/>
</dbReference>
<reference evidence="10" key="1">
    <citation type="submission" date="2025-08" db="UniProtKB">
        <authorList>
            <consortium name="RefSeq"/>
        </authorList>
    </citation>
    <scope>IDENTIFICATION</scope>
    <source>
        <tissue evidence="10">Whole sample</tissue>
    </source>
</reference>
<dbReference type="Gene3D" id="3.40.50.150">
    <property type="entry name" value="Vaccinia Virus protein VP39"/>
    <property type="match status" value="1"/>
</dbReference>
<dbReference type="Proteomes" id="UP000694844">
    <property type="component" value="Chromosome 2"/>
</dbReference>
<evidence type="ECO:0000256" key="3">
    <source>
        <dbReference type="ARBA" id="ARBA00008145"/>
    </source>
</evidence>
<dbReference type="PIRSF" id="PIRSF023956">
    <property type="entry name" value="Thiopurine_S-methyltransferase"/>
    <property type="match status" value="1"/>
</dbReference>
<protein>
    <recommendedName>
        <fullName evidence="4">thiopurine S-methyltransferase</fullName>
        <ecNumber evidence="4">2.1.1.67</ecNumber>
    </recommendedName>
</protein>
<keyword evidence="5" id="KW-0963">Cytoplasm</keyword>
<evidence type="ECO:0000256" key="2">
    <source>
        <dbReference type="ARBA" id="ARBA00004496"/>
    </source>
</evidence>
<evidence type="ECO:0000256" key="6">
    <source>
        <dbReference type="ARBA" id="ARBA00022603"/>
    </source>
</evidence>
<dbReference type="GO" id="GO:0005737">
    <property type="term" value="C:cytoplasm"/>
    <property type="evidence" value="ECO:0007669"/>
    <property type="project" value="UniProtKB-SubCell"/>
</dbReference>
<evidence type="ECO:0000313" key="10">
    <source>
        <dbReference type="RefSeq" id="XP_022315068.1"/>
    </source>
</evidence>
<dbReference type="InterPro" id="IPR025835">
    <property type="entry name" value="Thiopurine_S-MeTrfase"/>
</dbReference>
<evidence type="ECO:0000256" key="5">
    <source>
        <dbReference type="ARBA" id="ARBA00022490"/>
    </source>
</evidence>
<evidence type="ECO:0000256" key="7">
    <source>
        <dbReference type="ARBA" id="ARBA00022679"/>
    </source>
</evidence>
<evidence type="ECO:0000313" key="9">
    <source>
        <dbReference type="Proteomes" id="UP000694844"/>
    </source>
</evidence>
<dbReference type="InterPro" id="IPR029063">
    <property type="entry name" value="SAM-dependent_MTases_sf"/>
</dbReference>
<dbReference type="InterPro" id="IPR008854">
    <property type="entry name" value="TPMT"/>
</dbReference>
<dbReference type="AlphaFoldDB" id="A0A8B8CGX9"/>
<dbReference type="GO" id="GO:0008119">
    <property type="term" value="F:thiopurine S-methyltransferase activity"/>
    <property type="evidence" value="ECO:0007669"/>
    <property type="project" value="UniProtKB-EC"/>
</dbReference>
<keyword evidence="9" id="KW-1185">Reference proteome</keyword>
<dbReference type="FunFam" id="3.40.50.150:FF:000101">
    <property type="entry name" value="Thiopurine S-methyltransferase"/>
    <property type="match status" value="1"/>
</dbReference>
<evidence type="ECO:0000256" key="4">
    <source>
        <dbReference type="ARBA" id="ARBA00011905"/>
    </source>
</evidence>
<proteinExistence type="inferred from homology"/>
<dbReference type="Pfam" id="PF05724">
    <property type="entry name" value="TPMT"/>
    <property type="match status" value="1"/>
</dbReference>
<dbReference type="SUPFAM" id="SSF53335">
    <property type="entry name" value="S-adenosyl-L-methionine-dependent methyltransferases"/>
    <property type="match status" value="1"/>
</dbReference>
<comment type="similarity">
    <text evidence="3">Belongs to the class I-like SAM-binding methyltransferase superfamily. TPMT family.</text>
</comment>
<dbReference type="OrthoDB" id="276151at2759"/>
<dbReference type="RefSeq" id="XP_022315068.1">
    <property type="nucleotide sequence ID" value="XM_022459360.1"/>
</dbReference>
<evidence type="ECO:0000256" key="8">
    <source>
        <dbReference type="ARBA" id="ARBA00022691"/>
    </source>
</evidence>
<dbReference type="PANTHER" id="PTHR10259:SF11">
    <property type="entry name" value="THIOPURINE S-METHYLTRANSFERASE"/>
    <property type="match status" value="1"/>
</dbReference>